<keyword evidence="1" id="KW-0472">Membrane</keyword>
<dbReference type="EMBL" id="JBITLV010000001">
    <property type="protein sequence ID" value="MFI7585648.1"/>
    <property type="molecule type" value="Genomic_DNA"/>
</dbReference>
<dbReference type="RefSeq" id="WP_398273891.1">
    <property type="nucleotide sequence ID" value="NZ_JBITLV010000001.1"/>
</dbReference>
<evidence type="ECO:0000313" key="3">
    <source>
        <dbReference type="Proteomes" id="UP001612915"/>
    </source>
</evidence>
<protein>
    <recommendedName>
        <fullName evidence="4">Ion channel</fullName>
    </recommendedName>
</protein>
<comment type="caution">
    <text evidence="2">The sequence shown here is derived from an EMBL/GenBank/DDBJ whole genome shotgun (WGS) entry which is preliminary data.</text>
</comment>
<name>A0ABW8AHL7_9ACTN</name>
<keyword evidence="3" id="KW-1185">Reference proteome</keyword>
<reference evidence="2 3" key="1">
    <citation type="submission" date="2024-10" db="EMBL/GenBank/DDBJ databases">
        <title>The Natural Products Discovery Center: Release of the First 8490 Sequenced Strains for Exploring Actinobacteria Biosynthetic Diversity.</title>
        <authorList>
            <person name="Kalkreuter E."/>
            <person name="Kautsar S.A."/>
            <person name="Yang D."/>
            <person name="Bader C.D."/>
            <person name="Teijaro C.N."/>
            <person name="Fluegel L."/>
            <person name="Davis C.M."/>
            <person name="Simpson J.R."/>
            <person name="Lauterbach L."/>
            <person name="Steele A.D."/>
            <person name="Gui C."/>
            <person name="Meng S."/>
            <person name="Li G."/>
            <person name="Viehrig K."/>
            <person name="Ye F."/>
            <person name="Su P."/>
            <person name="Kiefer A.F."/>
            <person name="Nichols A."/>
            <person name="Cepeda A.J."/>
            <person name="Yan W."/>
            <person name="Fan B."/>
            <person name="Jiang Y."/>
            <person name="Adhikari A."/>
            <person name="Zheng C.-J."/>
            <person name="Schuster L."/>
            <person name="Cowan T.M."/>
            <person name="Smanski M.J."/>
            <person name="Chevrette M.G."/>
            <person name="De Carvalho L.P.S."/>
            <person name="Shen B."/>
        </authorList>
    </citation>
    <scope>NUCLEOTIDE SEQUENCE [LARGE SCALE GENOMIC DNA]</scope>
    <source>
        <strain evidence="2 3">NPDC049639</strain>
    </source>
</reference>
<sequence>MKRMKWHWSELKAVLRAKTPTHQMLRERLTSLAVATLVLDGLLTLGVWVSEAGAKGSQIYGFWDALWWTTCQMLTVSSNLAAPVTAFGRVLDVVAELWAITVVATLTGSIGGFLHRRGMERHPMADPR</sequence>
<evidence type="ECO:0000256" key="1">
    <source>
        <dbReference type="SAM" id="Phobius"/>
    </source>
</evidence>
<accession>A0ABW8AHL7</accession>
<dbReference type="SUPFAM" id="SSF81324">
    <property type="entry name" value="Voltage-gated potassium channels"/>
    <property type="match status" value="1"/>
</dbReference>
<proteinExistence type="predicted"/>
<gene>
    <name evidence="2" type="ORF">ACIB24_01070</name>
</gene>
<keyword evidence="1" id="KW-0812">Transmembrane</keyword>
<dbReference type="Proteomes" id="UP001612915">
    <property type="component" value="Unassembled WGS sequence"/>
</dbReference>
<evidence type="ECO:0008006" key="4">
    <source>
        <dbReference type="Google" id="ProtNLM"/>
    </source>
</evidence>
<organism evidence="2 3">
    <name type="scientific">Spongisporangium articulatum</name>
    <dbReference type="NCBI Taxonomy" id="3362603"/>
    <lineage>
        <taxon>Bacteria</taxon>
        <taxon>Bacillati</taxon>
        <taxon>Actinomycetota</taxon>
        <taxon>Actinomycetes</taxon>
        <taxon>Kineosporiales</taxon>
        <taxon>Kineosporiaceae</taxon>
        <taxon>Spongisporangium</taxon>
    </lineage>
</organism>
<keyword evidence="1" id="KW-1133">Transmembrane helix</keyword>
<dbReference type="Gene3D" id="1.10.287.70">
    <property type="match status" value="1"/>
</dbReference>
<evidence type="ECO:0000313" key="2">
    <source>
        <dbReference type="EMBL" id="MFI7585648.1"/>
    </source>
</evidence>
<feature type="transmembrane region" description="Helical" evidence="1">
    <location>
        <begin position="97"/>
        <end position="114"/>
    </location>
</feature>